<protein>
    <submittedName>
        <fullName evidence="2">Uncharacterized protein</fullName>
    </submittedName>
</protein>
<gene>
    <name evidence="2" type="ORF">ACIBG2_22905</name>
</gene>
<keyword evidence="1" id="KW-0472">Membrane</keyword>
<feature type="transmembrane region" description="Helical" evidence="1">
    <location>
        <begin position="6"/>
        <end position="23"/>
    </location>
</feature>
<organism evidence="2 3">
    <name type="scientific">Nonomuraea typhae</name>
    <dbReference type="NCBI Taxonomy" id="2603600"/>
    <lineage>
        <taxon>Bacteria</taxon>
        <taxon>Bacillati</taxon>
        <taxon>Actinomycetota</taxon>
        <taxon>Actinomycetes</taxon>
        <taxon>Streptosporangiales</taxon>
        <taxon>Streptosporangiaceae</taxon>
        <taxon>Nonomuraea</taxon>
    </lineage>
</organism>
<sequence length="190" mass="19831">MNLRTAYLAAPVFVFAYGVIRILDGLDGSRGPGVAWTTGHLAFLAALALFVPIFADMRRRLGGGALATASAVVGFAGLACLGAQFVIDIAAGFMAADKAGMSQVFDAVQAVPGVELLVYQAGPALFYLAQVALVTQLALAGTAKFWTPILVTLDFVLPLVNKDLIPLAALCLLVSFVSLSREVRTPAYAI</sequence>
<name>A0ABW7YWI0_9ACTN</name>
<evidence type="ECO:0000256" key="1">
    <source>
        <dbReference type="SAM" id="Phobius"/>
    </source>
</evidence>
<keyword evidence="3" id="KW-1185">Reference proteome</keyword>
<comment type="caution">
    <text evidence="2">The sequence shown here is derived from an EMBL/GenBank/DDBJ whole genome shotgun (WGS) entry which is preliminary data.</text>
</comment>
<evidence type="ECO:0000313" key="2">
    <source>
        <dbReference type="EMBL" id="MFI6500251.1"/>
    </source>
</evidence>
<proteinExistence type="predicted"/>
<dbReference type="RefSeq" id="WP_397084035.1">
    <property type="nucleotide sequence ID" value="NZ_JBITGY010000006.1"/>
</dbReference>
<reference evidence="2 3" key="1">
    <citation type="submission" date="2024-10" db="EMBL/GenBank/DDBJ databases">
        <title>The Natural Products Discovery Center: Release of the First 8490 Sequenced Strains for Exploring Actinobacteria Biosynthetic Diversity.</title>
        <authorList>
            <person name="Kalkreuter E."/>
            <person name="Kautsar S.A."/>
            <person name="Yang D."/>
            <person name="Bader C.D."/>
            <person name="Teijaro C.N."/>
            <person name="Fluegel L."/>
            <person name="Davis C.M."/>
            <person name="Simpson J.R."/>
            <person name="Lauterbach L."/>
            <person name="Steele A.D."/>
            <person name="Gui C."/>
            <person name="Meng S."/>
            <person name="Li G."/>
            <person name="Viehrig K."/>
            <person name="Ye F."/>
            <person name="Su P."/>
            <person name="Kiefer A.F."/>
            <person name="Nichols A."/>
            <person name="Cepeda A.J."/>
            <person name="Yan W."/>
            <person name="Fan B."/>
            <person name="Jiang Y."/>
            <person name="Adhikari A."/>
            <person name="Zheng C.-J."/>
            <person name="Schuster L."/>
            <person name="Cowan T.M."/>
            <person name="Smanski M.J."/>
            <person name="Chevrette M.G."/>
            <person name="De Carvalho L.P.S."/>
            <person name="Shen B."/>
        </authorList>
    </citation>
    <scope>NUCLEOTIDE SEQUENCE [LARGE SCALE GENOMIC DNA]</scope>
    <source>
        <strain evidence="2 3">NPDC050545</strain>
    </source>
</reference>
<dbReference type="Proteomes" id="UP001612741">
    <property type="component" value="Unassembled WGS sequence"/>
</dbReference>
<accession>A0ABW7YWI0</accession>
<dbReference type="EMBL" id="JBITGY010000006">
    <property type="protein sequence ID" value="MFI6500251.1"/>
    <property type="molecule type" value="Genomic_DNA"/>
</dbReference>
<evidence type="ECO:0000313" key="3">
    <source>
        <dbReference type="Proteomes" id="UP001612741"/>
    </source>
</evidence>
<feature type="transmembrane region" description="Helical" evidence="1">
    <location>
        <begin position="67"/>
        <end position="95"/>
    </location>
</feature>
<keyword evidence="1" id="KW-1133">Transmembrane helix</keyword>
<feature type="transmembrane region" description="Helical" evidence="1">
    <location>
        <begin position="35"/>
        <end position="55"/>
    </location>
</feature>
<keyword evidence="1" id="KW-0812">Transmembrane</keyword>